<feature type="domain" description="RZ-type" evidence="8">
    <location>
        <begin position="1855"/>
        <end position="1927"/>
    </location>
</feature>
<dbReference type="InterPro" id="IPR046439">
    <property type="entry name" value="ZF_RZ_dom"/>
</dbReference>
<keyword evidence="7" id="KW-0391">Immunity</keyword>
<evidence type="ECO:0000256" key="4">
    <source>
        <dbReference type="ARBA" id="ARBA00022737"/>
    </source>
</evidence>
<evidence type="ECO:0000256" key="1">
    <source>
        <dbReference type="ARBA" id="ARBA00004496"/>
    </source>
</evidence>
<evidence type="ECO:0000313" key="10">
    <source>
        <dbReference type="Proteomes" id="UP001219518"/>
    </source>
</evidence>
<keyword evidence="10" id="KW-1185">Reference proteome</keyword>
<comment type="caution">
    <text evidence="9">The sequence shown here is derived from an EMBL/GenBank/DDBJ whole genome shotgun (WGS) entry which is preliminary data.</text>
</comment>
<dbReference type="Pfam" id="PF13087">
    <property type="entry name" value="AAA_12"/>
    <property type="match status" value="1"/>
</dbReference>
<dbReference type="InterPro" id="IPR041679">
    <property type="entry name" value="DNA2/NAM7-like_C"/>
</dbReference>
<evidence type="ECO:0000256" key="3">
    <source>
        <dbReference type="ARBA" id="ARBA00022723"/>
    </source>
</evidence>
<evidence type="ECO:0000256" key="2">
    <source>
        <dbReference type="ARBA" id="ARBA00022490"/>
    </source>
</evidence>
<name>A0AAE1H0C7_9NEOP</name>
<keyword evidence="5" id="KW-0863">Zinc-finger</keyword>
<dbReference type="GO" id="GO:0008270">
    <property type="term" value="F:zinc ion binding"/>
    <property type="evidence" value="ECO:0007669"/>
    <property type="project" value="UniProtKB-KW"/>
</dbReference>
<keyword evidence="6" id="KW-0862">Zinc</keyword>
<proteinExistence type="predicted"/>
<keyword evidence="4" id="KW-0677">Repeat</keyword>
<evidence type="ECO:0000313" key="9">
    <source>
        <dbReference type="EMBL" id="KAK3912477.1"/>
    </source>
</evidence>
<dbReference type="PANTHER" id="PTHR10887:SF341">
    <property type="entry name" value="NFX1-TYPE ZINC FINGER-CONTAINING PROTEIN 1"/>
    <property type="match status" value="1"/>
</dbReference>
<dbReference type="Proteomes" id="UP001219518">
    <property type="component" value="Unassembled WGS sequence"/>
</dbReference>
<protein>
    <submittedName>
        <fullName evidence="9">NFX1-type zinc finger-containing protein 1</fullName>
    </submittedName>
</protein>
<dbReference type="Pfam" id="PF20173">
    <property type="entry name" value="ZnF_RZ-type"/>
    <property type="match status" value="1"/>
</dbReference>
<evidence type="ECO:0000256" key="5">
    <source>
        <dbReference type="ARBA" id="ARBA00022771"/>
    </source>
</evidence>
<dbReference type="InterPro" id="IPR041677">
    <property type="entry name" value="DNA2/NAM7_AAA_11"/>
</dbReference>
<dbReference type="GO" id="GO:0031048">
    <property type="term" value="P:regulatory ncRNA-mediated heterochromatin formation"/>
    <property type="evidence" value="ECO:0007669"/>
    <property type="project" value="TreeGrafter"/>
</dbReference>
<dbReference type="GO" id="GO:0005737">
    <property type="term" value="C:cytoplasm"/>
    <property type="evidence" value="ECO:0007669"/>
    <property type="project" value="UniProtKB-SubCell"/>
</dbReference>
<dbReference type="InterPro" id="IPR000967">
    <property type="entry name" value="Znf_NFX1"/>
</dbReference>
<dbReference type="InterPro" id="IPR047187">
    <property type="entry name" value="SF1_C_Upf1"/>
</dbReference>
<keyword evidence="2" id="KW-0963">Cytoplasm</keyword>
<dbReference type="Pfam" id="PF25396">
    <property type="entry name" value="ZNFX1"/>
    <property type="match status" value="1"/>
</dbReference>
<sequence>MRTFSSCKKFNSIAGREPACNGTANQQDKREMSLGQLRGLAEDDGVKILQRLSIPEMQDAFNMLTCERELDEARMCLVVRVLAKLSVVEYQPLVASLFCRVCRQEFLNRLLLHIVQLSLTMEDAATTADFYRDFCRLCHGIVKLIPMLAWDKLDNMVRKAGSELTQLPPFEGADEISKELGSIRAKLAVEKERMVKDPPPQSSRSKWRTDGYNSAHKFRFDEMTPPDDFRKMPVFPTVEDITDPEEPYLRRALERGPYRDADHYLDVHFRLLREDFVRPLREGIVEYCKKMAEMQPGSKRPRIQNLRVYEDVCFNALSSEDDQVALEVVFDPELNGLAQVNWEYSRRLIRGSLLVFARDLSFSSIVLATVSKRDVTALGEGRLTVELCEPGVGEDLFASTFVMLECINFFGAYLHPMRALQALDEASLPLREYLVEGSSARAVPDYLRAAAARGVGLRLPAGDDAAAPAALLRDPSRPADWPSPDSLGLDESQHRAMQGALTNKVMLVQGPPGTGKTYLGLRVARTLLANSELWRSKDEPRPLLVICSTNHALDQFMLGLLPYTDSLVRVGNPCREKALEHNDIYYLRKQRLPGAYALYGMIKQHRDRFRQLKELHERVRECLSRLRGPDAGIVSPETLHAFGIITEAQLKFFEKWPLERWLLGNCPLPDDDVQETVWGGAQAALSYLLALEGMDTGALWRTVRLAVSGHKLQANLLRLMEEDDEVGIRALRLLQETISARMTAWDTRPDGMQAGMALVAAAALAHLPEPRRWKAYRSWHEELLNEMSALAEEISIKHSEGAQLVQECRMVQDHTIMSKYMIICMSASYAAMRHRILKQLKPRIVIVEEAAEVLEAGVVVSLGTDVEHLVMIGDHQQLRPKTSVQELAKEYHFDVSLFERFVNNGVHCVTLNTQHRMRPEVARLICPNIYPNLLNHESVNHFPSIRGITKNVFFLDHRFLEEEPKFLRDSNSMQNSHEAFFASALVRYFLLQGYEPAKITVLCTYKAQLYFLTKQLRPEDAHLKDVRITAVDDYQGEENDIVVLSLVRSNNHQAVGYVGIGNRVCVALSRARHGFYMVGNMSTLTARSDSVWRGVRDELESQGAVGTKMELRCEVHGTLTAVSSAEDFEKCPQGGCLKLCGVTLSCGHLCPQLCHPLDQEHRTYKCQSRCREVVCPRGHQCLSRCFEKCPPCSVLKVEELPCGHTAKMPCHQDPEEHDCQVTVEVALPECGHSLAVKCFQLGTPAALVCARPCIFRRDCGHVCDRKCHVLDDPRHEESLCTRPCEETRQGCCGRGPGAHLCRRLCHEECEPCEVPVTKILPCNHRLLLACGVLPADEMCTKRCRRALPCGHICGNKCREPCGPCMVQVNKVLPRCGHTRPVACSVDPAEVSDCTGPCLLRLSCGHPCSLRCCDPCADCRCQRLVPYRGRAACGHQITVPCSSSYDPDSFELLLLCEEPCRQELECGHSCTGSCGRCLQGRLHAACASKCGRPLICGHICEQPCAASCPPCGKPCSERCPRACRHRKCSSLCGVLCPEGPCEEPCPEMLPCGHSCAGMCGEECLCRSCGSSNIEMLFGTEEEEDARFVTLPDCKHVFEVTSLDKWMTMDNEGEESEEEIKQKVCPKCKTVVATSMRYSNVIKRNAANVARIKEQLYRWETIKPVVVATRELLKAMPVLPSGLPALSELVQVVDGALSRVEKSLPSGKRRARKGPTLSLTAVQSLQQYAVVLSELSKLLAQSQSQADARPLLSAKKAELEAFVENLCGEYKKRGEFLRISTQEAADINAELARGRRLLEVCHLESCLAQGFVEATGLQLKLMIVSRIVRRLKPCSKADGERADALLRELAAASRLLVSREEVRAVTAALGLAQGHWYLCPNGHPYCITECGGAMEESNCNECGARIGGRNHRLRSDNSLGTRIDGATRPAWPGMM</sequence>
<dbReference type="InterPro" id="IPR045055">
    <property type="entry name" value="DNA2/NAM7-like"/>
</dbReference>
<dbReference type="Pfam" id="PF13086">
    <property type="entry name" value="AAA_11"/>
    <property type="match status" value="1"/>
</dbReference>
<dbReference type="InterPro" id="IPR057373">
    <property type="entry name" value="ZNFX1"/>
</dbReference>
<keyword evidence="3" id="KW-0479">Metal-binding</keyword>
<evidence type="ECO:0000259" key="8">
    <source>
        <dbReference type="PROSITE" id="PS51981"/>
    </source>
</evidence>
<gene>
    <name evidence="9" type="ORF">KUF71_022047</name>
</gene>
<dbReference type="CDD" id="cd18808">
    <property type="entry name" value="SF1_C_Upf1"/>
    <property type="match status" value="1"/>
</dbReference>
<dbReference type="GO" id="GO:0004386">
    <property type="term" value="F:helicase activity"/>
    <property type="evidence" value="ECO:0007669"/>
    <property type="project" value="InterPro"/>
</dbReference>
<dbReference type="PANTHER" id="PTHR10887">
    <property type="entry name" value="DNA2/NAM7 HELICASE FAMILY"/>
    <property type="match status" value="1"/>
</dbReference>
<organism evidence="9 10">
    <name type="scientific">Frankliniella fusca</name>
    <dbReference type="NCBI Taxonomy" id="407009"/>
    <lineage>
        <taxon>Eukaryota</taxon>
        <taxon>Metazoa</taxon>
        <taxon>Ecdysozoa</taxon>
        <taxon>Arthropoda</taxon>
        <taxon>Hexapoda</taxon>
        <taxon>Insecta</taxon>
        <taxon>Pterygota</taxon>
        <taxon>Neoptera</taxon>
        <taxon>Paraneoptera</taxon>
        <taxon>Thysanoptera</taxon>
        <taxon>Terebrantia</taxon>
        <taxon>Thripoidea</taxon>
        <taxon>Thripidae</taxon>
        <taxon>Frankliniella</taxon>
    </lineage>
</organism>
<accession>A0AAE1H0C7</accession>
<evidence type="ECO:0000256" key="6">
    <source>
        <dbReference type="ARBA" id="ARBA00022833"/>
    </source>
</evidence>
<dbReference type="PROSITE" id="PS51981">
    <property type="entry name" value="ZF_RZ"/>
    <property type="match status" value="1"/>
</dbReference>
<reference evidence="9" key="1">
    <citation type="submission" date="2021-07" db="EMBL/GenBank/DDBJ databases">
        <authorList>
            <person name="Catto M.A."/>
            <person name="Jacobson A."/>
            <person name="Kennedy G."/>
            <person name="Labadie P."/>
            <person name="Hunt B.G."/>
            <person name="Srinivasan R."/>
        </authorList>
    </citation>
    <scope>NUCLEOTIDE SEQUENCE</scope>
    <source>
        <strain evidence="9">PL_HMW_Pooled</strain>
        <tissue evidence="9">Head</tissue>
    </source>
</reference>
<dbReference type="SUPFAM" id="SSF52540">
    <property type="entry name" value="P-loop containing nucleoside triphosphate hydrolases"/>
    <property type="match status" value="1"/>
</dbReference>
<dbReference type="GO" id="GO:0031380">
    <property type="term" value="C:nuclear RNA-directed RNA polymerase complex"/>
    <property type="evidence" value="ECO:0007669"/>
    <property type="project" value="TreeGrafter"/>
</dbReference>
<dbReference type="EMBL" id="JAHWGI010000293">
    <property type="protein sequence ID" value="KAK3912477.1"/>
    <property type="molecule type" value="Genomic_DNA"/>
</dbReference>
<dbReference type="SMART" id="SM00438">
    <property type="entry name" value="ZnF_NFX"/>
    <property type="match status" value="8"/>
</dbReference>
<dbReference type="Gene3D" id="3.40.50.300">
    <property type="entry name" value="P-loop containing nucleotide triphosphate hydrolases"/>
    <property type="match status" value="3"/>
</dbReference>
<dbReference type="InterPro" id="IPR027417">
    <property type="entry name" value="P-loop_NTPase"/>
</dbReference>
<evidence type="ECO:0000256" key="7">
    <source>
        <dbReference type="ARBA" id="ARBA00022859"/>
    </source>
</evidence>
<comment type="subcellular location">
    <subcellularLocation>
        <location evidence="1">Cytoplasm</location>
    </subcellularLocation>
</comment>
<reference evidence="9" key="2">
    <citation type="journal article" date="2023" name="BMC Genomics">
        <title>Pest status, molecular evolution, and epigenetic factors derived from the genome assembly of Frankliniella fusca, a thysanopteran phytovirus vector.</title>
        <authorList>
            <person name="Catto M.A."/>
            <person name="Labadie P.E."/>
            <person name="Jacobson A.L."/>
            <person name="Kennedy G.G."/>
            <person name="Srinivasan R."/>
            <person name="Hunt B.G."/>
        </authorList>
    </citation>
    <scope>NUCLEOTIDE SEQUENCE</scope>
    <source>
        <strain evidence="9">PL_HMW_Pooled</strain>
    </source>
</reference>
<dbReference type="GO" id="GO:0002376">
    <property type="term" value="P:immune system process"/>
    <property type="evidence" value="ECO:0007669"/>
    <property type="project" value="UniProtKB-KW"/>
</dbReference>
<dbReference type="CDD" id="cd06008">
    <property type="entry name" value="NF-X1-zinc-finger"/>
    <property type="match status" value="1"/>
</dbReference>